<gene>
    <name evidence="9" type="ORF">K3T81_06115</name>
</gene>
<dbReference type="PANTHER" id="PTHR30012">
    <property type="entry name" value="GENERAL SECRETION PATHWAY PROTEIN"/>
    <property type="match status" value="1"/>
</dbReference>
<evidence type="ECO:0000313" key="9">
    <source>
        <dbReference type="EMBL" id="MCG3418715.1"/>
    </source>
</evidence>
<dbReference type="PANTHER" id="PTHR30012:SF0">
    <property type="entry name" value="TYPE II SECRETION SYSTEM PROTEIN F-RELATED"/>
    <property type="match status" value="1"/>
</dbReference>
<evidence type="ECO:0000256" key="7">
    <source>
        <dbReference type="SAM" id="Phobius"/>
    </source>
</evidence>
<proteinExistence type="inferred from homology"/>
<keyword evidence="10" id="KW-1185">Reference proteome</keyword>
<feature type="transmembrane region" description="Helical" evidence="7">
    <location>
        <begin position="316"/>
        <end position="341"/>
    </location>
</feature>
<evidence type="ECO:0000256" key="4">
    <source>
        <dbReference type="ARBA" id="ARBA00022692"/>
    </source>
</evidence>
<dbReference type="Proteomes" id="UP001199631">
    <property type="component" value="Unassembled WGS sequence"/>
</dbReference>
<dbReference type="InterPro" id="IPR003004">
    <property type="entry name" value="GspF/PilC"/>
</dbReference>
<comment type="similarity">
    <text evidence="2">Belongs to the GSP F family.</text>
</comment>
<evidence type="ECO:0000256" key="3">
    <source>
        <dbReference type="ARBA" id="ARBA00022475"/>
    </source>
</evidence>
<comment type="caution">
    <text evidence="9">The sequence shown here is derived from an EMBL/GenBank/DDBJ whole genome shotgun (WGS) entry which is preliminary data.</text>
</comment>
<dbReference type="Pfam" id="PF00482">
    <property type="entry name" value="T2SSF"/>
    <property type="match status" value="2"/>
</dbReference>
<dbReference type="PRINTS" id="PR00812">
    <property type="entry name" value="BCTERIALGSPF"/>
</dbReference>
<dbReference type="Gene3D" id="1.20.81.30">
    <property type="entry name" value="Type II secretion system (T2SS), domain F"/>
    <property type="match status" value="2"/>
</dbReference>
<evidence type="ECO:0000313" key="10">
    <source>
        <dbReference type="Proteomes" id="UP001199631"/>
    </source>
</evidence>
<dbReference type="GO" id="GO:0005886">
    <property type="term" value="C:plasma membrane"/>
    <property type="evidence" value="ECO:0007669"/>
    <property type="project" value="UniProtKB-SubCell"/>
</dbReference>
<dbReference type="EMBL" id="JAIFZM010000004">
    <property type="protein sequence ID" value="MCG3418715.1"/>
    <property type="molecule type" value="Genomic_DNA"/>
</dbReference>
<name>A0AAW5B3S7_9BACI</name>
<dbReference type="AlphaFoldDB" id="A0AAW5B3S7"/>
<reference evidence="9 10" key="1">
    <citation type="journal article" date="2022" name="Evol. Bioinform. Online">
        <title>Draft Genome Sequence of Oceanobacillus jordanicus Strain GSFE11, a Halotolerant Plant Growth-Promoting Bacterial Endophyte Isolated From the Jordan Valley.</title>
        <authorList>
            <person name="Alhindi T."/>
            <person name="Albdaiwi R."/>
        </authorList>
    </citation>
    <scope>NUCLEOTIDE SEQUENCE [LARGE SCALE GENOMIC DNA]</scope>
    <source>
        <strain evidence="9 10">GSFE11</strain>
    </source>
</reference>
<keyword evidence="6 7" id="KW-0472">Membrane</keyword>
<dbReference type="InterPro" id="IPR042094">
    <property type="entry name" value="T2SS_GspF_sf"/>
</dbReference>
<evidence type="ECO:0000256" key="6">
    <source>
        <dbReference type="ARBA" id="ARBA00023136"/>
    </source>
</evidence>
<keyword evidence="3" id="KW-1003">Cell membrane</keyword>
<comment type="subcellular location">
    <subcellularLocation>
        <location evidence="1">Cell membrane</location>
        <topology evidence="1">Multi-pass membrane protein</topology>
    </subcellularLocation>
</comment>
<dbReference type="InterPro" id="IPR018076">
    <property type="entry name" value="T2SS_GspF_dom"/>
</dbReference>
<evidence type="ECO:0000256" key="2">
    <source>
        <dbReference type="ARBA" id="ARBA00005745"/>
    </source>
</evidence>
<evidence type="ECO:0000256" key="1">
    <source>
        <dbReference type="ARBA" id="ARBA00004651"/>
    </source>
</evidence>
<evidence type="ECO:0000259" key="8">
    <source>
        <dbReference type="Pfam" id="PF00482"/>
    </source>
</evidence>
<evidence type="ECO:0000256" key="5">
    <source>
        <dbReference type="ARBA" id="ARBA00022989"/>
    </source>
</evidence>
<sequence>MDLFPKVFIKNYKPTHEIQLEFLTRLHRLLSIGYPLMPALERTKWEDRFVKLADTITQALTAGKTIDEAFELAAFHPHIVSHLYLSRTTGNLEKSISKAADTFRDRIFYFNKIKQITRYPLLLLFIFCILLFLMKQIVLPSFSSLFQSTSASSTLVLFMLLVDYVVYLLVTMAFIGLFIVFLWPIYTRKVTTNTLIKIYQSLPLCRSYIKAQTSLLFAAHFSSLLKTGISYYDIVQQMSGLKKQRIISFYSSYLKEELSKGYTMSSLLASLPLFDKKLSLLFNQDASSVHLTQDLDMFTEVLTEEMKRRALRLVTYIQPVFFVVLAGFIIFIYITIMWPMYELIKTI</sequence>
<protein>
    <submittedName>
        <fullName evidence="9">Type II secretion system F family protein</fullName>
    </submittedName>
</protein>
<organism evidence="9 10">
    <name type="scientific">Oceanobacillus jordanicus</name>
    <dbReference type="NCBI Taxonomy" id="2867266"/>
    <lineage>
        <taxon>Bacteria</taxon>
        <taxon>Bacillati</taxon>
        <taxon>Bacillota</taxon>
        <taxon>Bacilli</taxon>
        <taxon>Bacillales</taxon>
        <taxon>Bacillaceae</taxon>
        <taxon>Oceanobacillus</taxon>
    </lineage>
</organism>
<feature type="transmembrane region" description="Helical" evidence="7">
    <location>
        <begin position="158"/>
        <end position="183"/>
    </location>
</feature>
<feature type="domain" description="Type II secretion system protein GspF" evidence="8">
    <location>
        <begin position="217"/>
        <end position="339"/>
    </location>
</feature>
<accession>A0AAW5B3S7</accession>
<keyword evidence="4 7" id="KW-0812">Transmembrane</keyword>
<feature type="transmembrane region" description="Helical" evidence="7">
    <location>
        <begin position="119"/>
        <end position="138"/>
    </location>
</feature>
<dbReference type="RefSeq" id="WP_275949819.1">
    <property type="nucleotide sequence ID" value="NZ_JAIFZM010000004.1"/>
</dbReference>
<feature type="domain" description="Type II secretion system protein GspF" evidence="8">
    <location>
        <begin position="22"/>
        <end position="140"/>
    </location>
</feature>
<keyword evidence="5 7" id="KW-1133">Transmembrane helix</keyword>